<comment type="pathway">
    <text evidence="2">Amino-acid biosynthesis; L-cysteine biosynthesis; L-cysteine from L-serine: step 1/2.</text>
</comment>
<evidence type="ECO:0000313" key="15">
    <source>
        <dbReference type="EMBL" id="TCK17468.1"/>
    </source>
</evidence>
<name>A0A4R1H8A8_9GAMM</name>
<dbReference type="Gene3D" id="1.10.3130.10">
    <property type="entry name" value="serine acetyltransferase, domain 1"/>
    <property type="match status" value="1"/>
</dbReference>
<comment type="catalytic activity">
    <reaction evidence="12 13">
        <text>L-serine + acetyl-CoA = O-acetyl-L-serine + CoA</text>
        <dbReference type="Rhea" id="RHEA:24560"/>
        <dbReference type="ChEBI" id="CHEBI:33384"/>
        <dbReference type="ChEBI" id="CHEBI:57287"/>
        <dbReference type="ChEBI" id="CHEBI:57288"/>
        <dbReference type="ChEBI" id="CHEBI:58340"/>
        <dbReference type="EC" id="2.3.1.30"/>
    </reaction>
</comment>
<keyword evidence="9" id="KW-0677">Repeat</keyword>
<proteinExistence type="inferred from homology"/>
<dbReference type="InterPro" id="IPR011004">
    <property type="entry name" value="Trimer_LpxA-like_sf"/>
</dbReference>
<evidence type="ECO:0000256" key="5">
    <source>
        <dbReference type="ARBA" id="ARBA00018522"/>
    </source>
</evidence>
<dbReference type="EMBL" id="SMFX01000001">
    <property type="protein sequence ID" value="TCK17468.1"/>
    <property type="molecule type" value="Genomic_DNA"/>
</dbReference>
<dbReference type="Gene3D" id="2.160.10.10">
    <property type="entry name" value="Hexapeptide repeat proteins"/>
    <property type="match status" value="1"/>
</dbReference>
<evidence type="ECO:0000256" key="4">
    <source>
        <dbReference type="ARBA" id="ARBA00013266"/>
    </source>
</evidence>
<dbReference type="PROSITE" id="PS00101">
    <property type="entry name" value="HEXAPEP_TRANSFERASES"/>
    <property type="match status" value="1"/>
</dbReference>
<keyword evidence="16" id="KW-1185">Reference proteome</keyword>
<evidence type="ECO:0000256" key="12">
    <source>
        <dbReference type="ARBA" id="ARBA00049486"/>
    </source>
</evidence>
<dbReference type="PANTHER" id="PTHR42811">
    <property type="entry name" value="SERINE ACETYLTRANSFERASE"/>
    <property type="match status" value="1"/>
</dbReference>
<evidence type="ECO:0000256" key="1">
    <source>
        <dbReference type="ARBA" id="ARBA00004496"/>
    </source>
</evidence>
<keyword evidence="6" id="KW-0963">Cytoplasm</keyword>
<dbReference type="GO" id="GO:0006535">
    <property type="term" value="P:cysteine biosynthetic process from serine"/>
    <property type="evidence" value="ECO:0007669"/>
    <property type="project" value="InterPro"/>
</dbReference>
<dbReference type="InterPro" id="IPR005881">
    <property type="entry name" value="Ser_O-AcTrfase"/>
</dbReference>
<evidence type="ECO:0000256" key="7">
    <source>
        <dbReference type="ARBA" id="ARBA00022605"/>
    </source>
</evidence>
<dbReference type="SUPFAM" id="SSF51161">
    <property type="entry name" value="Trimeric LpxA-like enzymes"/>
    <property type="match status" value="1"/>
</dbReference>
<comment type="caution">
    <text evidence="15">The sequence shown here is derived from an EMBL/GenBank/DDBJ whole genome shotgun (WGS) entry which is preliminary data.</text>
</comment>
<sequence length="281" mass="30586">MWERMREDLNCVFDRDPAARTRFEVITTYPGFHAVMMHRLTHVLWNNGLPLLARVLSNLTRWLTGIEIHPGATIGRRFFIDHGMGVVIGETAEIGDDCTLYHGVTLGGTSWEKGKRHPTLGNDVVIGAGAKVLGPILIGDDVRIGSNAVVVKDIHEGSTVVGVPGRVVGGTRTDQQKRREAIARKMGFDAYGSTQDMPDPVANAINNMLDHIHVMDKRLEEMCRSLKSLGAEVGDMQMPDLGACELDSQATCATPPIETGEDEPESVADENSGSEDDSKAN</sequence>
<evidence type="ECO:0000256" key="9">
    <source>
        <dbReference type="ARBA" id="ARBA00022737"/>
    </source>
</evidence>
<dbReference type="AlphaFoldDB" id="A0A4R1H8A8"/>
<dbReference type="RefSeq" id="WP_132971342.1">
    <property type="nucleotide sequence ID" value="NZ_SMFX01000001.1"/>
</dbReference>
<comment type="subcellular location">
    <subcellularLocation>
        <location evidence="1">Cytoplasm</location>
    </subcellularLocation>
</comment>
<comment type="similarity">
    <text evidence="3 13">Belongs to the transferase hexapeptide repeat family.</text>
</comment>
<dbReference type="CDD" id="cd03354">
    <property type="entry name" value="LbH_SAT"/>
    <property type="match status" value="1"/>
</dbReference>
<dbReference type="PIRSF" id="PIRSF000441">
    <property type="entry name" value="CysE"/>
    <property type="match status" value="1"/>
</dbReference>
<dbReference type="EC" id="2.3.1.30" evidence="4 13"/>
<keyword evidence="7" id="KW-0028">Amino-acid biosynthesis</keyword>
<dbReference type="FunFam" id="2.160.10.10:FF:000007">
    <property type="entry name" value="Serine acetyltransferase"/>
    <property type="match status" value="1"/>
</dbReference>
<feature type="compositionally biased region" description="Acidic residues" evidence="14">
    <location>
        <begin position="259"/>
        <end position="275"/>
    </location>
</feature>
<keyword evidence="11 13" id="KW-0012">Acyltransferase</keyword>
<dbReference type="InterPro" id="IPR001451">
    <property type="entry name" value="Hexapep"/>
</dbReference>
<organism evidence="15 16">
    <name type="scientific">Thiogranum longum</name>
    <dbReference type="NCBI Taxonomy" id="1537524"/>
    <lineage>
        <taxon>Bacteria</taxon>
        <taxon>Pseudomonadati</taxon>
        <taxon>Pseudomonadota</taxon>
        <taxon>Gammaproteobacteria</taxon>
        <taxon>Chromatiales</taxon>
        <taxon>Ectothiorhodospiraceae</taxon>
        <taxon>Thiogranum</taxon>
    </lineage>
</organism>
<evidence type="ECO:0000313" key="16">
    <source>
        <dbReference type="Proteomes" id="UP000295707"/>
    </source>
</evidence>
<dbReference type="InterPro" id="IPR045304">
    <property type="entry name" value="LbH_SAT"/>
</dbReference>
<gene>
    <name evidence="15" type="ORF">DFR30_0698</name>
</gene>
<evidence type="ECO:0000256" key="10">
    <source>
        <dbReference type="ARBA" id="ARBA00023192"/>
    </source>
</evidence>
<dbReference type="NCBIfam" id="NF041874">
    <property type="entry name" value="EPS_EpsC"/>
    <property type="match status" value="1"/>
</dbReference>
<dbReference type="OrthoDB" id="9801456at2"/>
<reference evidence="15 16" key="1">
    <citation type="submission" date="2019-03" db="EMBL/GenBank/DDBJ databases">
        <title>Genomic Encyclopedia of Type Strains, Phase IV (KMG-IV): sequencing the most valuable type-strain genomes for metagenomic binning, comparative biology and taxonomic classification.</title>
        <authorList>
            <person name="Goeker M."/>
        </authorList>
    </citation>
    <scope>NUCLEOTIDE SEQUENCE [LARGE SCALE GENOMIC DNA]</scope>
    <source>
        <strain evidence="15 16">DSM 19610</strain>
    </source>
</reference>
<evidence type="ECO:0000256" key="11">
    <source>
        <dbReference type="ARBA" id="ARBA00023315"/>
    </source>
</evidence>
<feature type="region of interest" description="Disordered" evidence="14">
    <location>
        <begin position="247"/>
        <end position="281"/>
    </location>
</feature>
<keyword evidence="10" id="KW-0198">Cysteine biosynthesis</keyword>
<dbReference type="Proteomes" id="UP000295707">
    <property type="component" value="Unassembled WGS sequence"/>
</dbReference>
<dbReference type="NCBIfam" id="TIGR01172">
    <property type="entry name" value="cysE"/>
    <property type="match status" value="1"/>
</dbReference>
<evidence type="ECO:0000256" key="13">
    <source>
        <dbReference type="PIRNR" id="PIRNR000441"/>
    </source>
</evidence>
<dbReference type="InterPro" id="IPR018357">
    <property type="entry name" value="Hexapep_transf_CS"/>
</dbReference>
<protein>
    <recommendedName>
        <fullName evidence="5 13">Serine acetyltransferase</fullName>
        <ecNumber evidence="4 13">2.3.1.30</ecNumber>
    </recommendedName>
</protein>
<dbReference type="GO" id="GO:0005737">
    <property type="term" value="C:cytoplasm"/>
    <property type="evidence" value="ECO:0007669"/>
    <property type="project" value="UniProtKB-SubCell"/>
</dbReference>
<dbReference type="InterPro" id="IPR042122">
    <property type="entry name" value="Ser_AcTrfase_N_sf"/>
</dbReference>
<dbReference type="GO" id="GO:0009001">
    <property type="term" value="F:serine O-acetyltransferase activity"/>
    <property type="evidence" value="ECO:0007669"/>
    <property type="project" value="UniProtKB-EC"/>
</dbReference>
<dbReference type="InterPro" id="IPR053376">
    <property type="entry name" value="Serine_acetyltransferase"/>
</dbReference>
<evidence type="ECO:0000256" key="6">
    <source>
        <dbReference type="ARBA" id="ARBA00022490"/>
    </source>
</evidence>
<evidence type="ECO:0000256" key="3">
    <source>
        <dbReference type="ARBA" id="ARBA00007274"/>
    </source>
</evidence>
<dbReference type="FunFam" id="1.10.3130.10:FF:000003">
    <property type="entry name" value="Serine acetyltransferase"/>
    <property type="match status" value="1"/>
</dbReference>
<keyword evidence="8 13" id="KW-0808">Transferase</keyword>
<evidence type="ECO:0000256" key="8">
    <source>
        <dbReference type="ARBA" id="ARBA00022679"/>
    </source>
</evidence>
<evidence type="ECO:0000256" key="2">
    <source>
        <dbReference type="ARBA" id="ARBA00004876"/>
    </source>
</evidence>
<evidence type="ECO:0000256" key="14">
    <source>
        <dbReference type="SAM" id="MobiDB-lite"/>
    </source>
</evidence>
<dbReference type="Pfam" id="PF00132">
    <property type="entry name" value="Hexapep"/>
    <property type="match status" value="1"/>
</dbReference>
<accession>A0A4R1H8A8</accession>